<gene>
    <name evidence="1" type="ORF">WN71_004060</name>
</gene>
<protein>
    <submittedName>
        <fullName evidence="1">Uncharacterized protein</fullName>
    </submittedName>
</protein>
<dbReference type="AlphaFoldDB" id="A0A1J4P338"/>
<dbReference type="STRING" id="1428628.WN71_004060"/>
<dbReference type="RefSeq" id="WP_052742876.1">
    <property type="nucleotide sequence ID" value="NZ_LAVA02000008.1"/>
</dbReference>
<reference evidence="1" key="1">
    <citation type="submission" date="2016-10" db="EMBL/GenBank/DDBJ databases">
        <title>Genome sequence of Streptomyces mangrovisoli MUSC 149.</title>
        <authorList>
            <person name="Lee L.-H."/>
            <person name="Ser H.-L."/>
        </authorList>
    </citation>
    <scope>NUCLEOTIDE SEQUENCE [LARGE SCALE GENOMIC DNA]</scope>
    <source>
        <strain evidence="1">MUSC 149</strain>
    </source>
</reference>
<name>A0A1J4P338_9ACTN</name>
<sequence>MTRYEVLISDEGSAAIDGSPLVPATGQSVHEAVLDQLQRYAVARDETVEATVNEGPETGHFVLEVSPDGSSRVLPTTSTTTAVATAVARATAAARAATAPLAVPQTPPVVLPSELAARIGRINELAVAGLLDEAHALATELRESLTDEAGADDPHAVEARAVEAYIAHLRGDHREAVVLALAVARIRCRAGDRRAAEEVARAAAAWQWLDDDRAAAVHGRELLHMWDQLDGRGALPPVHGELAGRVRRRVDELEAVHV</sequence>
<evidence type="ECO:0000313" key="1">
    <source>
        <dbReference type="EMBL" id="OIJ69169.1"/>
    </source>
</evidence>
<comment type="caution">
    <text evidence="1">The sequence shown here is derived from an EMBL/GenBank/DDBJ whole genome shotgun (WGS) entry which is preliminary data.</text>
</comment>
<accession>A0A1J4P338</accession>
<proteinExistence type="predicted"/>
<organism evidence="1 2">
    <name type="scientific">Streptomyces mangrovisoli</name>
    <dbReference type="NCBI Taxonomy" id="1428628"/>
    <lineage>
        <taxon>Bacteria</taxon>
        <taxon>Bacillati</taxon>
        <taxon>Actinomycetota</taxon>
        <taxon>Actinomycetes</taxon>
        <taxon>Kitasatosporales</taxon>
        <taxon>Streptomycetaceae</taxon>
        <taxon>Streptomyces</taxon>
    </lineage>
</organism>
<dbReference type="EMBL" id="LAVA02000008">
    <property type="protein sequence ID" value="OIJ69169.1"/>
    <property type="molecule type" value="Genomic_DNA"/>
</dbReference>
<evidence type="ECO:0000313" key="2">
    <source>
        <dbReference type="Proteomes" id="UP000034196"/>
    </source>
</evidence>
<keyword evidence="2" id="KW-1185">Reference proteome</keyword>
<dbReference type="Proteomes" id="UP000034196">
    <property type="component" value="Unassembled WGS sequence"/>
</dbReference>